<dbReference type="Proteomes" id="UP000037505">
    <property type="component" value="Unassembled WGS sequence"/>
</dbReference>
<evidence type="ECO:0000313" key="2">
    <source>
        <dbReference type="EMBL" id="KNG83572.1"/>
    </source>
</evidence>
<evidence type="ECO:0000256" key="1">
    <source>
        <dbReference type="SAM" id="MobiDB-lite"/>
    </source>
</evidence>
<dbReference type="AlphaFoldDB" id="A0A0L1IVQ6"/>
<proteinExistence type="predicted"/>
<dbReference type="PANTHER" id="PTHR42037">
    <property type="match status" value="1"/>
</dbReference>
<dbReference type="GeneID" id="26811342"/>
<organism evidence="2 3">
    <name type="scientific">Aspergillus nomiae NRRL (strain ATCC 15546 / NRRL 13137 / CBS 260.88 / M93)</name>
    <dbReference type="NCBI Taxonomy" id="1509407"/>
    <lineage>
        <taxon>Eukaryota</taxon>
        <taxon>Fungi</taxon>
        <taxon>Dikarya</taxon>
        <taxon>Ascomycota</taxon>
        <taxon>Pezizomycotina</taxon>
        <taxon>Eurotiomycetes</taxon>
        <taxon>Eurotiomycetidae</taxon>
        <taxon>Eurotiales</taxon>
        <taxon>Aspergillaceae</taxon>
        <taxon>Aspergillus</taxon>
        <taxon>Aspergillus subgen. Circumdati</taxon>
    </lineage>
</organism>
<dbReference type="STRING" id="1509407.A0A0L1IVQ6"/>
<dbReference type="PANTHER" id="PTHR42037:SF1">
    <property type="match status" value="1"/>
</dbReference>
<feature type="region of interest" description="Disordered" evidence="1">
    <location>
        <begin position="247"/>
        <end position="268"/>
    </location>
</feature>
<dbReference type="EMBL" id="JNOM01000260">
    <property type="protein sequence ID" value="KNG83572.1"/>
    <property type="molecule type" value="Genomic_DNA"/>
</dbReference>
<dbReference type="RefSeq" id="XP_015404495.1">
    <property type="nucleotide sequence ID" value="XM_015554794.1"/>
</dbReference>
<dbReference type="OrthoDB" id="4851849at2759"/>
<accession>A0A0L1IVQ6</accession>
<comment type="caution">
    <text evidence="2">The sequence shown here is derived from an EMBL/GenBank/DDBJ whole genome shotgun (WGS) entry which is preliminary data.</text>
</comment>
<name>A0A0L1IVQ6_ASPN3</name>
<keyword evidence="3" id="KW-1185">Reference proteome</keyword>
<sequence length="287" mass="33688">MFEEFHRQLLNLAMPIEMCHLLLKSAISISQDLHSGIRVCHVPPVERMKIPLVRKKLDPKDIAHRMFSVQQRFKRLCRGLERVVPAPSRLLEQLQYYQGNVYTQIHPELRLVDFFDKNSRLRYFDNYDRYIATSKPCCYLCSQYLSHRLNYHIRKCDPNDIDLHWRLPDIQAIEPSTHLIEQSEILRKITERLRRDVERFVLDRCSESNDSSDDDTSESFSLSTETTMTWEEASYGEAIEYSHSYRFSSGTEGDKHPGSGRCDGMENEDDDKEIIVFKGRKAASFIT</sequence>
<protein>
    <submittedName>
        <fullName evidence="2">Uncharacterized protein</fullName>
    </submittedName>
</protein>
<feature type="region of interest" description="Disordered" evidence="1">
    <location>
        <begin position="206"/>
        <end position="225"/>
    </location>
</feature>
<evidence type="ECO:0000313" key="3">
    <source>
        <dbReference type="Proteomes" id="UP000037505"/>
    </source>
</evidence>
<dbReference type="Pfam" id="PF14441">
    <property type="entry name" value="OTT_1508_deam"/>
    <property type="match status" value="1"/>
</dbReference>
<dbReference type="InterPro" id="IPR027796">
    <property type="entry name" value="OTT_1508_deam-like"/>
</dbReference>
<gene>
    <name evidence="2" type="ORF">ANOM_009538</name>
</gene>
<reference evidence="2 3" key="1">
    <citation type="submission" date="2014-06" db="EMBL/GenBank/DDBJ databases">
        <title>The Genome of the Aflatoxigenic Filamentous Fungus Aspergillus nomius.</title>
        <authorList>
            <person name="Moore M.G."/>
            <person name="Shannon B.M."/>
            <person name="Brian M.M."/>
        </authorList>
    </citation>
    <scope>NUCLEOTIDE SEQUENCE [LARGE SCALE GENOMIC DNA]</scope>
    <source>
        <strain evidence="2 3">NRRL 13137</strain>
    </source>
</reference>